<dbReference type="EMBL" id="UETB01000001">
    <property type="protein sequence ID" value="SSA36366.1"/>
    <property type="molecule type" value="Genomic_DNA"/>
</dbReference>
<protein>
    <submittedName>
        <fullName evidence="9">Iron complex transport system permease protein</fullName>
    </submittedName>
</protein>
<dbReference type="AlphaFoldDB" id="A0A2Y8ZXV1"/>
<comment type="subcellular location">
    <subcellularLocation>
        <location evidence="1">Cell membrane</location>
        <topology evidence="1">Multi-pass membrane protein</topology>
    </subcellularLocation>
</comment>
<dbReference type="InterPro" id="IPR037294">
    <property type="entry name" value="ABC_BtuC-like"/>
</dbReference>
<evidence type="ECO:0000256" key="6">
    <source>
        <dbReference type="ARBA" id="ARBA00022989"/>
    </source>
</evidence>
<dbReference type="Pfam" id="PF01032">
    <property type="entry name" value="FecCD"/>
    <property type="match status" value="1"/>
</dbReference>
<dbReference type="FunFam" id="1.10.3470.10:FF:000001">
    <property type="entry name" value="Vitamin B12 ABC transporter permease BtuC"/>
    <property type="match status" value="1"/>
</dbReference>
<name>A0A2Y8ZXV1_9MICO</name>
<dbReference type="CDD" id="cd06550">
    <property type="entry name" value="TM_ABC_iron-siderophores_like"/>
    <property type="match status" value="1"/>
</dbReference>
<dbReference type="InterPro" id="IPR000522">
    <property type="entry name" value="ABC_transptr_permease_BtuC"/>
</dbReference>
<feature type="transmembrane region" description="Helical" evidence="8">
    <location>
        <begin position="211"/>
        <end position="234"/>
    </location>
</feature>
<evidence type="ECO:0000256" key="4">
    <source>
        <dbReference type="ARBA" id="ARBA00022475"/>
    </source>
</evidence>
<feature type="transmembrane region" description="Helical" evidence="8">
    <location>
        <begin position="21"/>
        <end position="41"/>
    </location>
</feature>
<dbReference type="Gene3D" id="1.10.3470.10">
    <property type="entry name" value="ABC transporter involved in vitamin B12 uptake, BtuC"/>
    <property type="match status" value="1"/>
</dbReference>
<evidence type="ECO:0000256" key="8">
    <source>
        <dbReference type="SAM" id="Phobius"/>
    </source>
</evidence>
<dbReference type="PANTHER" id="PTHR30472:SF1">
    <property type="entry name" value="FE(3+) DICITRATE TRANSPORT SYSTEM PERMEASE PROTEIN FECC-RELATED"/>
    <property type="match status" value="1"/>
</dbReference>
<dbReference type="InterPro" id="IPR006311">
    <property type="entry name" value="TAT_signal"/>
</dbReference>
<keyword evidence="4" id="KW-1003">Cell membrane</keyword>
<feature type="transmembrane region" description="Helical" evidence="8">
    <location>
        <begin position="105"/>
        <end position="126"/>
    </location>
</feature>
<keyword evidence="3" id="KW-0813">Transport</keyword>
<comment type="similarity">
    <text evidence="2">Belongs to the binding-protein-dependent transport system permease family. FecCD subfamily.</text>
</comment>
<accession>A0A2Y8ZXV1</accession>
<evidence type="ECO:0000256" key="3">
    <source>
        <dbReference type="ARBA" id="ARBA00022448"/>
    </source>
</evidence>
<dbReference type="GO" id="GO:0022857">
    <property type="term" value="F:transmembrane transporter activity"/>
    <property type="evidence" value="ECO:0007669"/>
    <property type="project" value="InterPro"/>
</dbReference>
<dbReference type="GO" id="GO:0005886">
    <property type="term" value="C:plasma membrane"/>
    <property type="evidence" value="ECO:0007669"/>
    <property type="project" value="UniProtKB-SubCell"/>
</dbReference>
<keyword evidence="10" id="KW-1185">Reference proteome</keyword>
<keyword evidence="7 8" id="KW-0472">Membrane</keyword>
<dbReference type="RefSeq" id="WP_110850577.1">
    <property type="nucleotide sequence ID" value="NZ_QKLZ01000001.1"/>
</dbReference>
<dbReference type="OrthoDB" id="9782305at2"/>
<organism evidence="9 10">
    <name type="scientific">Georgenia satyanarayanai</name>
    <dbReference type="NCBI Taxonomy" id="860221"/>
    <lineage>
        <taxon>Bacteria</taxon>
        <taxon>Bacillati</taxon>
        <taxon>Actinomycetota</taxon>
        <taxon>Actinomycetes</taxon>
        <taxon>Micrococcales</taxon>
        <taxon>Bogoriellaceae</taxon>
        <taxon>Georgenia</taxon>
    </lineage>
</organism>
<dbReference type="PANTHER" id="PTHR30472">
    <property type="entry name" value="FERRIC ENTEROBACTIN TRANSPORT SYSTEM PERMEASE PROTEIN"/>
    <property type="match status" value="1"/>
</dbReference>
<dbReference type="GO" id="GO:0033214">
    <property type="term" value="P:siderophore-iron import into cell"/>
    <property type="evidence" value="ECO:0007669"/>
    <property type="project" value="TreeGrafter"/>
</dbReference>
<feature type="transmembrane region" description="Helical" evidence="8">
    <location>
        <begin position="255"/>
        <end position="282"/>
    </location>
</feature>
<feature type="transmembrane region" description="Helical" evidence="8">
    <location>
        <begin position="294"/>
        <end position="315"/>
    </location>
</feature>
<evidence type="ECO:0000256" key="5">
    <source>
        <dbReference type="ARBA" id="ARBA00022692"/>
    </source>
</evidence>
<dbReference type="SUPFAM" id="SSF81345">
    <property type="entry name" value="ABC transporter involved in vitamin B12 uptake, BtuC"/>
    <property type="match status" value="1"/>
</dbReference>
<evidence type="ECO:0000256" key="2">
    <source>
        <dbReference type="ARBA" id="ARBA00007935"/>
    </source>
</evidence>
<sequence length="351" mass="35629">MTQTLTPRPERRQPDLTRRRLLALAAATVVLLVVLAASLALGARDIPLGTVVEALTDRVPSDNDHNVVLDQRLPRTVTGLLVGAALGLAGTVMQGVTRNPLADPGLLGINAGASLAVVLAITGLGITSPSGYVWFAFAGAAAAMVVVYGIGSTGRSGTTPVKLALVGTALTAGITSVLTLLLLGSTSATNTYRFWAVGSLAGRGSGTGADVVLTLLPFLAVGAALALLSGRALNLLSMGEDLARGLGLHIRRSRLLAVLAAVLLAGAATALAGPVVFIGLVVPHIVRPLTGPDYRWVLAFAVVVGPALLLIADVIGRLVARPGELEVGLVVALVGAPVMIAIVRRSRLAGL</sequence>
<feature type="transmembrane region" description="Helical" evidence="8">
    <location>
        <begin position="327"/>
        <end position="344"/>
    </location>
</feature>
<evidence type="ECO:0000256" key="1">
    <source>
        <dbReference type="ARBA" id="ARBA00004651"/>
    </source>
</evidence>
<feature type="transmembrane region" description="Helical" evidence="8">
    <location>
        <begin position="163"/>
        <end position="183"/>
    </location>
</feature>
<feature type="transmembrane region" description="Helical" evidence="8">
    <location>
        <begin position="132"/>
        <end position="151"/>
    </location>
</feature>
<proteinExistence type="inferred from homology"/>
<reference evidence="9 10" key="1">
    <citation type="submission" date="2016-10" db="EMBL/GenBank/DDBJ databases">
        <authorList>
            <person name="Cai Z."/>
        </authorList>
    </citation>
    <scope>NUCLEOTIDE SEQUENCE [LARGE SCALE GENOMIC DNA]</scope>
    <source>
        <strain evidence="9 10">CGMCC 1.10826</strain>
    </source>
</reference>
<feature type="transmembrane region" description="Helical" evidence="8">
    <location>
        <begin position="73"/>
        <end position="93"/>
    </location>
</feature>
<dbReference type="PROSITE" id="PS51318">
    <property type="entry name" value="TAT"/>
    <property type="match status" value="1"/>
</dbReference>
<keyword evidence="6 8" id="KW-1133">Transmembrane helix</keyword>
<gene>
    <name evidence="9" type="ORF">SAMN05216184_10124</name>
</gene>
<dbReference type="Proteomes" id="UP000250222">
    <property type="component" value="Unassembled WGS sequence"/>
</dbReference>
<evidence type="ECO:0000256" key="7">
    <source>
        <dbReference type="ARBA" id="ARBA00023136"/>
    </source>
</evidence>
<keyword evidence="5 8" id="KW-0812">Transmembrane</keyword>
<evidence type="ECO:0000313" key="9">
    <source>
        <dbReference type="EMBL" id="SSA36366.1"/>
    </source>
</evidence>
<evidence type="ECO:0000313" key="10">
    <source>
        <dbReference type="Proteomes" id="UP000250222"/>
    </source>
</evidence>